<comment type="subcellular location">
    <subcellularLocation>
        <location evidence="1">Cell outer membrane</location>
    </subcellularLocation>
</comment>
<proteinExistence type="inferred from homology"/>
<dbReference type="Gene3D" id="1.25.40.390">
    <property type="match status" value="1"/>
</dbReference>
<feature type="domain" description="RagB/SusD" evidence="6">
    <location>
        <begin position="309"/>
        <end position="618"/>
    </location>
</feature>
<evidence type="ECO:0000313" key="9">
    <source>
        <dbReference type="Proteomes" id="UP000199656"/>
    </source>
</evidence>
<accession>A0A1H4D0I7</accession>
<name>A0A1H4D0I7_9BACT</name>
<dbReference type="InterPro" id="IPR012944">
    <property type="entry name" value="SusD_RagB_dom"/>
</dbReference>
<dbReference type="STRING" id="408074.SAMN05660909_02873"/>
<keyword evidence="4" id="KW-0472">Membrane</keyword>
<keyword evidence="3" id="KW-0732">Signal</keyword>
<comment type="similarity">
    <text evidence="2">Belongs to the SusD family.</text>
</comment>
<sequence>MKRLLYILIISAVGFSSCKKFLDVIPDNVATIDNAFTMRQEAMKYLFTCYSYLPLNGDLSSNPALLAGDEFWMERPYSTSEEPWQIALGFMSANNIYMSRWNTYFAALRDCNIFIDNIHKVVDMTQSEKDRWTAEVKFLKAYYHFLLVQMYGPIPIISKNLPISSTAEEAQVPREHVDTVFNYISHLMDTAAADLPEFIADKATELGRITKPIALAIKARVLATAASPLFNGNSDYSGFVNYDGKPLFTAAFDANKWKLAAEACKAAIEVCEKNGITLYKFNQLGVTLSDTLTRQMSIRNAMCEEWNAEVIWNNPNTRTYELQRQAMPRLDPARIGNEISLGAVAPTMKIAELFYTDKGVPITEDKTWDYNGRLKLRTATKAEGELIYEGYTTASLHFNREPRFYADLAFDGAMWYMQNGTYHIESKAGQWQTRKNIYDNNVTGYFAKKVINWKYVIQEGQSIYVESYPWPEIRLADLYLLYSEALNEQNGPTPEVFVYIDKVRDRAGLKGVQASWSQYSKNPGKPSTKEGLRQIIQQERMIELAMEGSRFWDLRRWKRCMEELNKPVTGWDIDQSDPNFYYRIRTRARQSFQTRNYLWPISSQDLMNNPKLVQNPGW</sequence>
<reference evidence="9" key="1">
    <citation type="submission" date="2016-10" db="EMBL/GenBank/DDBJ databases">
        <authorList>
            <person name="Varghese N."/>
            <person name="Submissions S."/>
        </authorList>
    </citation>
    <scope>NUCLEOTIDE SEQUENCE [LARGE SCALE GENOMIC DNA]</scope>
    <source>
        <strain evidence="9">DSM 23920</strain>
    </source>
</reference>
<organism evidence="8 9">
    <name type="scientific">Chitinophaga terrae</name>
    <name type="common">ex Kim and Jung 2007</name>
    <dbReference type="NCBI Taxonomy" id="408074"/>
    <lineage>
        <taxon>Bacteria</taxon>
        <taxon>Pseudomonadati</taxon>
        <taxon>Bacteroidota</taxon>
        <taxon>Chitinophagia</taxon>
        <taxon>Chitinophagales</taxon>
        <taxon>Chitinophagaceae</taxon>
        <taxon>Chitinophaga</taxon>
    </lineage>
</organism>
<keyword evidence="9" id="KW-1185">Reference proteome</keyword>
<evidence type="ECO:0000256" key="3">
    <source>
        <dbReference type="ARBA" id="ARBA00022729"/>
    </source>
</evidence>
<dbReference type="InterPro" id="IPR011990">
    <property type="entry name" value="TPR-like_helical_dom_sf"/>
</dbReference>
<feature type="domain" description="SusD-like N-terminal" evidence="7">
    <location>
        <begin position="20"/>
        <end position="221"/>
    </location>
</feature>
<dbReference type="AlphaFoldDB" id="A0A1H4D0I7"/>
<dbReference type="Proteomes" id="UP000199656">
    <property type="component" value="Unassembled WGS sequence"/>
</dbReference>
<evidence type="ECO:0000256" key="5">
    <source>
        <dbReference type="ARBA" id="ARBA00023237"/>
    </source>
</evidence>
<evidence type="ECO:0000259" key="7">
    <source>
        <dbReference type="Pfam" id="PF14322"/>
    </source>
</evidence>
<dbReference type="EMBL" id="FNRL01000012">
    <property type="protein sequence ID" value="SEA66101.1"/>
    <property type="molecule type" value="Genomic_DNA"/>
</dbReference>
<keyword evidence="5" id="KW-0998">Cell outer membrane</keyword>
<dbReference type="SUPFAM" id="SSF48452">
    <property type="entry name" value="TPR-like"/>
    <property type="match status" value="1"/>
</dbReference>
<dbReference type="OrthoDB" id="608091at2"/>
<protein>
    <submittedName>
        <fullName evidence="8">Starch-binding associating with outer membrane</fullName>
    </submittedName>
</protein>
<dbReference type="GO" id="GO:0009279">
    <property type="term" value="C:cell outer membrane"/>
    <property type="evidence" value="ECO:0007669"/>
    <property type="project" value="UniProtKB-SubCell"/>
</dbReference>
<evidence type="ECO:0000256" key="2">
    <source>
        <dbReference type="ARBA" id="ARBA00006275"/>
    </source>
</evidence>
<dbReference type="InterPro" id="IPR033985">
    <property type="entry name" value="SusD-like_N"/>
</dbReference>
<evidence type="ECO:0000256" key="4">
    <source>
        <dbReference type="ARBA" id="ARBA00023136"/>
    </source>
</evidence>
<dbReference type="Pfam" id="PF07980">
    <property type="entry name" value="SusD_RagB"/>
    <property type="match status" value="1"/>
</dbReference>
<evidence type="ECO:0000313" key="8">
    <source>
        <dbReference type="EMBL" id="SEA66101.1"/>
    </source>
</evidence>
<dbReference type="RefSeq" id="WP_089762623.1">
    <property type="nucleotide sequence ID" value="NZ_BKAT01000019.1"/>
</dbReference>
<evidence type="ECO:0000256" key="1">
    <source>
        <dbReference type="ARBA" id="ARBA00004442"/>
    </source>
</evidence>
<dbReference type="PROSITE" id="PS51257">
    <property type="entry name" value="PROKAR_LIPOPROTEIN"/>
    <property type="match status" value="1"/>
</dbReference>
<gene>
    <name evidence="8" type="ORF">SAMN05660909_02873</name>
</gene>
<dbReference type="Pfam" id="PF14322">
    <property type="entry name" value="SusD-like_3"/>
    <property type="match status" value="1"/>
</dbReference>
<evidence type="ECO:0000259" key="6">
    <source>
        <dbReference type="Pfam" id="PF07980"/>
    </source>
</evidence>